<evidence type="ECO:0000256" key="1">
    <source>
        <dbReference type="ARBA" id="ARBA00004443"/>
    </source>
</evidence>
<comment type="similarity">
    <text evidence="2">Belongs to the COA8 family.</text>
</comment>
<keyword evidence="5" id="KW-0496">Mitochondrion</keyword>
<dbReference type="PANTHER" id="PTHR31107:SF2">
    <property type="entry name" value="CYTOCHROME C OXIDASE ASSEMBLY FACTOR 8"/>
    <property type="match status" value="1"/>
</dbReference>
<dbReference type="PANTHER" id="PTHR31107">
    <property type="entry name" value="APOPTOGENIC PROTEIN 1, MITOCHONDRIAL"/>
    <property type="match status" value="1"/>
</dbReference>
<dbReference type="AlphaFoldDB" id="A0A915JX03"/>
<dbReference type="OMA" id="RNIALCW"/>
<evidence type="ECO:0000256" key="5">
    <source>
        <dbReference type="ARBA" id="ARBA00023128"/>
    </source>
</evidence>
<sequence>MATKRYWVGMPNVHSKLRPIKYDKLPMKNEYSKFERQFREKNEALAKFNHEFWSEHNQRYDLERIRFLEQRTINVKNIDMNQVENFDDKILAEFYKKFLDDNWQRHWDYNW</sequence>
<evidence type="ECO:0000313" key="8">
    <source>
        <dbReference type="WBParaSite" id="nRc.2.0.1.t30856-RA"/>
    </source>
</evidence>
<dbReference type="Proteomes" id="UP000887565">
    <property type="component" value="Unplaced"/>
</dbReference>
<keyword evidence="6" id="KW-0472">Membrane</keyword>
<keyword evidence="4" id="KW-0809">Transit peptide</keyword>
<name>A0A915JX03_ROMCU</name>
<dbReference type="GO" id="GO:0097193">
    <property type="term" value="P:intrinsic apoptotic signaling pathway"/>
    <property type="evidence" value="ECO:0007669"/>
    <property type="project" value="InterPro"/>
</dbReference>
<evidence type="ECO:0000256" key="3">
    <source>
        <dbReference type="ARBA" id="ARBA00022792"/>
    </source>
</evidence>
<dbReference type="GO" id="GO:0005743">
    <property type="term" value="C:mitochondrial inner membrane"/>
    <property type="evidence" value="ECO:0007669"/>
    <property type="project" value="UniProtKB-SubCell"/>
</dbReference>
<reference evidence="8" key="1">
    <citation type="submission" date="2022-11" db="UniProtKB">
        <authorList>
            <consortium name="WormBaseParasite"/>
        </authorList>
    </citation>
    <scope>IDENTIFICATION</scope>
</reference>
<evidence type="ECO:0000256" key="6">
    <source>
        <dbReference type="ARBA" id="ARBA00023136"/>
    </source>
</evidence>
<dbReference type="InterPro" id="IPR018796">
    <property type="entry name" value="COA8"/>
</dbReference>
<dbReference type="Pfam" id="PF10231">
    <property type="entry name" value="COA8"/>
    <property type="match status" value="1"/>
</dbReference>
<accession>A0A915JX03</accession>
<keyword evidence="3" id="KW-0999">Mitochondrion inner membrane</keyword>
<evidence type="ECO:0000313" key="7">
    <source>
        <dbReference type="Proteomes" id="UP000887565"/>
    </source>
</evidence>
<protein>
    <submittedName>
        <fullName evidence="8">Uncharacterized protein</fullName>
    </submittedName>
</protein>
<evidence type="ECO:0000256" key="4">
    <source>
        <dbReference type="ARBA" id="ARBA00022946"/>
    </source>
</evidence>
<comment type="subcellular location">
    <subcellularLocation>
        <location evidence="1">Mitochondrion inner membrane</location>
        <topology evidence="1">Peripheral membrane protein</topology>
        <orientation evidence="1">Matrix side</orientation>
    </subcellularLocation>
</comment>
<organism evidence="7 8">
    <name type="scientific">Romanomermis culicivorax</name>
    <name type="common">Nematode worm</name>
    <dbReference type="NCBI Taxonomy" id="13658"/>
    <lineage>
        <taxon>Eukaryota</taxon>
        <taxon>Metazoa</taxon>
        <taxon>Ecdysozoa</taxon>
        <taxon>Nematoda</taxon>
        <taxon>Enoplea</taxon>
        <taxon>Dorylaimia</taxon>
        <taxon>Mermithida</taxon>
        <taxon>Mermithoidea</taxon>
        <taxon>Mermithidae</taxon>
        <taxon>Romanomermis</taxon>
    </lineage>
</organism>
<evidence type="ECO:0000256" key="2">
    <source>
        <dbReference type="ARBA" id="ARBA00005453"/>
    </source>
</evidence>
<dbReference type="WBParaSite" id="nRc.2.0.1.t30856-RA">
    <property type="protein sequence ID" value="nRc.2.0.1.t30856-RA"/>
    <property type="gene ID" value="nRc.2.0.1.g30856"/>
</dbReference>
<keyword evidence="7" id="KW-1185">Reference proteome</keyword>
<proteinExistence type="inferred from homology"/>